<evidence type="ECO:0000256" key="10">
    <source>
        <dbReference type="SAM" id="Phobius"/>
    </source>
</evidence>
<dbReference type="KEGG" id="soy:115874244"/>
<evidence type="ECO:0000256" key="8">
    <source>
        <dbReference type="ARBA" id="ARBA00023170"/>
    </source>
</evidence>
<keyword evidence="8" id="KW-0675">Receptor</keyword>
<keyword evidence="5" id="KW-0552">Olfaction</keyword>
<dbReference type="GeneID" id="115874244"/>
<comment type="subcellular location">
    <subcellularLocation>
        <location evidence="1">Cell membrane</location>
        <topology evidence="1">Multi-pass membrane protein</topology>
    </subcellularLocation>
</comment>
<dbReference type="GO" id="GO:0005549">
    <property type="term" value="F:odorant binding"/>
    <property type="evidence" value="ECO:0007669"/>
    <property type="project" value="InterPro"/>
</dbReference>
<evidence type="ECO:0000256" key="5">
    <source>
        <dbReference type="ARBA" id="ARBA00022725"/>
    </source>
</evidence>
<evidence type="ECO:0000256" key="6">
    <source>
        <dbReference type="ARBA" id="ARBA00022989"/>
    </source>
</evidence>
<sequence>MFPANLLDLIFWVLFLVMLIKQLFFLAWHGNEIQLLSTGISDALYESNWNKQPNAVRQIILIIMMRVQRPLNIYIGPFYPITIGTALGTMKAAYSYVTMIVGMDSQKS</sequence>
<evidence type="ECO:0000313" key="11">
    <source>
        <dbReference type="Proteomes" id="UP000504635"/>
    </source>
</evidence>
<dbReference type="PANTHER" id="PTHR21137:SF35">
    <property type="entry name" value="ODORANT RECEPTOR 19A-RELATED"/>
    <property type="match status" value="1"/>
</dbReference>
<dbReference type="AlphaFoldDB" id="A0A6J2X1W0"/>
<dbReference type="GO" id="GO:0005886">
    <property type="term" value="C:plasma membrane"/>
    <property type="evidence" value="ECO:0007669"/>
    <property type="project" value="UniProtKB-SubCell"/>
</dbReference>
<evidence type="ECO:0000256" key="2">
    <source>
        <dbReference type="ARBA" id="ARBA00022475"/>
    </source>
</evidence>
<evidence type="ECO:0000256" key="9">
    <source>
        <dbReference type="ARBA" id="ARBA00023224"/>
    </source>
</evidence>
<keyword evidence="11" id="KW-1185">Reference proteome</keyword>
<dbReference type="RefSeq" id="XP_030745201.1">
    <property type="nucleotide sequence ID" value="XM_030889341.1"/>
</dbReference>
<dbReference type="OrthoDB" id="7677057at2759"/>
<evidence type="ECO:0000256" key="4">
    <source>
        <dbReference type="ARBA" id="ARBA00022692"/>
    </source>
</evidence>
<keyword evidence="9" id="KW-0807">Transducer</keyword>
<dbReference type="Pfam" id="PF02949">
    <property type="entry name" value="7tm_6"/>
    <property type="match status" value="1"/>
</dbReference>
<dbReference type="GO" id="GO:0004984">
    <property type="term" value="F:olfactory receptor activity"/>
    <property type="evidence" value="ECO:0007669"/>
    <property type="project" value="InterPro"/>
</dbReference>
<keyword evidence="6 10" id="KW-1133">Transmembrane helix</keyword>
<keyword evidence="7 10" id="KW-0472">Membrane</keyword>
<gene>
    <name evidence="12" type="primary">LOC115874244</name>
</gene>
<evidence type="ECO:0000256" key="3">
    <source>
        <dbReference type="ARBA" id="ARBA00022606"/>
    </source>
</evidence>
<dbReference type="GO" id="GO:0007165">
    <property type="term" value="P:signal transduction"/>
    <property type="evidence" value="ECO:0007669"/>
    <property type="project" value="UniProtKB-KW"/>
</dbReference>
<name>A0A6J2X1W0_SITOR</name>
<dbReference type="InParanoid" id="A0A6J2X1W0"/>
<evidence type="ECO:0000313" key="12">
    <source>
        <dbReference type="RefSeq" id="XP_030745201.1"/>
    </source>
</evidence>
<accession>A0A6J2X1W0</accession>
<dbReference type="Proteomes" id="UP000504635">
    <property type="component" value="Unplaced"/>
</dbReference>
<keyword evidence="2" id="KW-1003">Cell membrane</keyword>
<keyword evidence="3" id="KW-0716">Sensory transduction</keyword>
<evidence type="ECO:0000256" key="7">
    <source>
        <dbReference type="ARBA" id="ARBA00023136"/>
    </source>
</evidence>
<keyword evidence="4 10" id="KW-0812">Transmembrane</keyword>
<feature type="transmembrane region" description="Helical" evidence="10">
    <location>
        <begin position="6"/>
        <end position="28"/>
    </location>
</feature>
<dbReference type="InterPro" id="IPR004117">
    <property type="entry name" value="7tm6_olfct_rcpt"/>
</dbReference>
<organism evidence="11 12">
    <name type="scientific">Sitophilus oryzae</name>
    <name type="common">Rice weevil</name>
    <name type="synonym">Curculio oryzae</name>
    <dbReference type="NCBI Taxonomy" id="7048"/>
    <lineage>
        <taxon>Eukaryota</taxon>
        <taxon>Metazoa</taxon>
        <taxon>Ecdysozoa</taxon>
        <taxon>Arthropoda</taxon>
        <taxon>Hexapoda</taxon>
        <taxon>Insecta</taxon>
        <taxon>Pterygota</taxon>
        <taxon>Neoptera</taxon>
        <taxon>Endopterygota</taxon>
        <taxon>Coleoptera</taxon>
        <taxon>Polyphaga</taxon>
        <taxon>Cucujiformia</taxon>
        <taxon>Curculionidae</taxon>
        <taxon>Dryophthorinae</taxon>
        <taxon>Sitophilus</taxon>
    </lineage>
</organism>
<protein>
    <submittedName>
        <fullName evidence="12">Odorant receptor Or2-like</fullName>
    </submittedName>
</protein>
<evidence type="ECO:0000256" key="1">
    <source>
        <dbReference type="ARBA" id="ARBA00004651"/>
    </source>
</evidence>
<reference evidence="12" key="1">
    <citation type="submission" date="2025-08" db="UniProtKB">
        <authorList>
            <consortium name="RefSeq"/>
        </authorList>
    </citation>
    <scope>IDENTIFICATION</scope>
    <source>
        <tissue evidence="12">Gonads</tissue>
    </source>
</reference>
<proteinExistence type="predicted"/>
<dbReference type="PANTHER" id="PTHR21137">
    <property type="entry name" value="ODORANT RECEPTOR"/>
    <property type="match status" value="1"/>
</dbReference>